<feature type="transmembrane region" description="Helical" evidence="4">
    <location>
        <begin position="113"/>
        <end position="133"/>
    </location>
</feature>
<feature type="transmembrane region" description="Helical" evidence="4">
    <location>
        <begin position="389"/>
        <end position="407"/>
    </location>
</feature>
<dbReference type="InterPro" id="IPR050327">
    <property type="entry name" value="Proton-linked_MCT"/>
</dbReference>
<feature type="transmembrane region" description="Helical" evidence="4">
    <location>
        <begin position="182"/>
        <end position="202"/>
    </location>
</feature>
<feature type="transmembrane region" description="Helical" evidence="4">
    <location>
        <begin position="480"/>
        <end position="501"/>
    </location>
</feature>
<comment type="caution">
    <text evidence="6">The sequence shown here is derived from an EMBL/GenBank/DDBJ whole genome shotgun (WGS) entry which is preliminary data.</text>
</comment>
<dbReference type="InterPro" id="IPR020846">
    <property type="entry name" value="MFS_dom"/>
</dbReference>
<reference evidence="6" key="1">
    <citation type="submission" date="2020-03" db="EMBL/GenBank/DDBJ databases">
        <title>FDA dAtabase for Regulatory Grade micrObial Sequences (FDA-ARGOS): Supporting development and validation of Infectious Disease Dx tests.</title>
        <authorList>
            <person name="Campos J."/>
            <person name="Goldberg B."/>
            <person name="Tallon L."/>
            <person name="Sadzewicz L."/>
            <person name="Vavikolanu K."/>
            <person name="Mehta A."/>
            <person name="Aluvathingal J."/>
            <person name="Nadendla S."/>
            <person name="Nandy P."/>
            <person name="Geyer C."/>
            <person name="Yan Y."/>
            <person name="Sichtig H."/>
        </authorList>
    </citation>
    <scope>NUCLEOTIDE SEQUENCE [LARGE SCALE GENOMIC DNA]</scope>
    <source>
        <strain evidence="6">FDAARGOS_652</strain>
    </source>
</reference>
<evidence type="ECO:0000313" key="6">
    <source>
        <dbReference type="EMBL" id="KAF6053006.1"/>
    </source>
</evidence>
<feature type="transmembrane region" description="Helical" evidence="4">
    <location>
        <begin position="444"/>
        <end position="468"/>
    </location>
</feature>
<comment type="subcellular location">
    <subcellularLocation>
        <location evidence="1">Membrane</location>
        <topology evidence="1">Multi-pass membrane protein</topology>
    </subcellularLocation>
</comment>
<evidence type="ECO:0000256" key="3">
    <source>
        <dbReference type="SAM" id="MobiDB-lite"/>
    </source>
</evidence>
<feature type="domain" description="Major facilitator superfamily (MFS) profile" evidence="5">
    <location>
        <begin position="353"/>
        <end position="544"/>
    </location>
</feature>
<dbReference type="Proteomes" id="UP000590412">
    <property type="component" value="Unassembled WGS sequence"/>
</dbReference>
<proteinExistence type="inferred from homology"/>
<dbReference type="Gene3D" id="1.20.1250.20">
    <property type="entry name" value="MFS general substrate transporter like domains"/>
    <property type="match status" value="1"/>
</dbReference>
<feature type="transmembrane region" description="Helical" evidence="4">
    <location>
        <begin position="297"/>
        <end position="317"/>
    </location>
</feature>
<dbReference type="PANTHER" id="PTHR11360:SF177">
    <property type="entry name" value="RIBOFLAVIN TRANSPORTER MCH5"/>
    <property type="match status" value="1"/>
</dbReference>
<keyword evidence="4" id="KW-0472">Membrane</keyword>
<keyword evidence="4" id="KW-1133">Transmembrane helix</keyword>
<evidence type="ECO:0000256" key="2">
    <source>
        <dbReference type="ARBA" id="ARBA00006727"/>
    </source>
</evidence>
<feature type="transmembrane region" description="Helical" evidence="4">
    <location>
        <begin position="153"/>
        <end position="175"/>
    </location>
</feature>
<protein>
    <submittedName>
        <fullName evidence="6">Major Facilitator Superfamily protein</fullName>
    </submittedName>
</protein>
<gene>
    <name evidence="6" type="ORF">FOB60_003262</name>
</gene>
<dbReference type="PROSITE" id="PS50850">
    <property type="entry name" value="MFS"/>
    <property type="match status" value="1"/>
</dbReference>
<feature type="transmembrane region" description="Helical" evidence="4">
    <location>
        <begin position="513"/>
        <end position="531"/>
    </location>
</feature>
<organism evidence="6 7">
    <name type="scientific">Candida parapsilosis</name>
    <name type="common">Yeast</name>
    <dbReference type="NCBI Taxonomy" id="5480"/>
    <lineage>
        <taxon>Eukaryota</taxon>
        <taxon>Fungi</taxon>
        <taxon>Dikarya</taxon>
        <taxon>Ascomycota</taxon>
        <taxon>Saccharomycotina</taxon>
        <taxon>Pichiomycetes</taxon>
        <taxon>Debaryomycetaceae</taxon>
        <taxon>Candida/Lodderomyces clade</taxon>
        <taxon>Candida</taxon>
    </lineage>
</organism>
<dbReference type="InterPro" id="IPR011701">
    <property type="entry name" value="MFS"/>
</dbReference>
<comment type="similarity">
    <text evidence="2">Belongs to the major facilitator superfamily. Monocarboxylate porter (TC 2.A.1.13) family.</text>
</comment>
<dbReference type="Pfam" id="PF07690">
    <property type="entry name" value="MFS_1"/>
    <property type="match status" value="1"/>
</dbReference>
<sequence>MSKGAQNKKLKNSEFSTQCTLPHHTYSSMSFIEEIELSPVRVHSRNLNSTKADDSPVTPLGELPSNFDTYQDQSVESVVEFERVSDSNTSSSFSHLPHPDRDSLSKFKSLQPYAVLIGSFLGLIVNLGLINSIGAVQSYVSVHQFRGYSASTVSWIFSIYLALAYAGALVSGPLFDSNGTTWLLIYSTLFIFAGLMGAASSVEIWHFILSFISLGVGNGFGMAPLVSVIGHWFTPKIKNSDTPNIMDDDDKLEKFEGMDSKLGVGFSTGLATAGGSIGGLVFPLMLRSLYSSVGYVWALRILAFTCLGCMVCSIVLVKERFRKEKRSSSAATSFEWNEVPSKFIEFCKVRDTKFLFIICGGFFTELSLVLLVTYFASYAIAHGMSESDSLILITIWNGVGTLGRFLPGLASDYFGRFNVNVIMLVGYCLTILVLLLPFGSNHKVLYAFSVLGGLFSGSILSLLPVCLSQISKANELGKKYGILNFYLSLANLFGIPIAAAIIKHGKVHDYDNFIIFVGCLSVAGLFFWLLARARIVGLKLNVKV</sequence>
<dbReference type="SUPFAM" id="SSF103473">
    <property type="entry name" value="MFS general substrate transporter"/>
    <property type="match status" value="1"/>
</dbReference>
<accession>A0A8X7TB89</accession>
<evidence type="ECO:0000256" key="1">
    <source>
        <dbReference type="ARBA" id="ARBA00004141"/>
    </source>
</evidence>
<feature type="region of interest" description="Disordered" evidence="3">
    <location>
        <begin position="47"/>
        <end position="68"/>
    </location>
</feature>
<feature type="transmembrane region" description="Helical" evidence="4">
    <location>
        <begin position="208"/>
        <end position="233"/>
    </location>
</feature>
<dbReference type="InterPro" id="IPR036259">
    <property type="entry name" value="MFS_trans_sf"/>
</dbReference>
<feature type="transmembrane region" description="Helical" evidence="4">
    <location>
        <begin position="262"/>
        <end position="285"/>
    </location>
</feature>
<dbReference type="GO" id="GO:0022857">
    <property type="term" value="F:transmembrane transporter activity"/>
    <property type="evidence" value="ECO:0007669"/>
    <property type="project" value="InterPro"/>
</dbReference>
<dbReference type="EMBL" id="JABWAB010000004">
    <property type="protein sequence ID" value="KAF6053006.1"/>
    <property type="molecule type" value="Genomic_DNA"/>
</dbReference>
<name>A0A8X7TB89_CANPA</name>
<dbReference type="PANTHER" id="PTHR11360">
    <property type="entry name" value="MONOCARBOXYLATE TRANSPORTER"/>
    <property type="match status" value="1"/>
</dbReference>
<dbReference type="AlphaFoldDB" id="A0A8X7TB89"/>
<dbReference type="GO" id="GO:0016020">
    <property type="term" value="C:membrane"/>
    <property type="evidence" value="ECO:0007669"/>
    <property type="project" value="UniProtKB-SubCell"/>
</dbReference>
<evidence type="ECO:0000313" key="7">
    <source>
        <dbReference type="Proteomes" id="UP000590412"/>
    </source>
</evidence>
<evidence type="ECO:0000256" key="4">
    <source>
        <dbReference type="SAM" id="Phobius"/>
    </source>
</evidence>
<feature type="transmembrane region" description="Helical" evidence="4">
    <location>
        <begin position="419"/>
        <end position="438"/>
    </location>
</feature>
<evidence type="ECO:0000259" key="5">
    <source>
        <dbReference type="PROSITE" id="PS50850"/>
    </source>
</evidence>
<dbReference type="GO" id="GO:0032218">
    <property type="term" value="P:riboflavin transport"/>
    <property type="evidence" value="ECO:0007669"/>
    <property type="project" value="TreeGrafter"/>
</dbReference>
<feature type="transmembrane region" description="Helical" evidence="4">
    <location>
        <begin position="354"/>
        <end position="377"/>
    </location>
</feature>
<keyword evidence="4" id="KW-0812">Transmembrane</keyword>